<dbReference type="EMBL" id="LR796670">
    <property type="protein sequence ID" value="CAB4159161.1"/>
    <property type="molecule type" value="Genomic_DNA"/>
</dbReference>
<evidence type="ECO:0008006" key="2">
    <source>
        <dbReference type="Google" id="ProtNLM"/>
    </source>
</evidence>
<sequence>MAKVVDSFKIFKNLSIFVEDLLSQTISYLTDKYGQSRAVFTAASPFGQILLVVENLTQMVFYYIEDSITELNINEATRLTSVYSLATLAGHNPSRAVSAVGEISFSTFAGAGEPPTDIVIIPNLSKIRCQTNGLIYVLDLPQDEIKFSLTGVNNGLRLGIRQGIVETQTVTAKGEPIESFSIGSPQNFYVDNFFVNVYVNGEKWTKYNSILDMPRGEKAYLIKTGITSGIDLFFGNGNYGMIPPTGAQIVVEYLITEGANGNIRTENPASVRFEFVDTAFSLLGEEIDLNDYVEITTKNPPFFGSNAEDSNLTRLLAPKQSKSFALVNIDHYESVLRKLKLFSIINVYLDEADNRVLKLFLIPDIKKTFSTSQEYFSTDINRFTLSDYQKNELLKYIEKSGSKMISTEIQIVDPIPSEYVINTSVIVFDDVLPEIIKRDILNNLANFFIQNTRLTRIPKSDLIKIIEEVNGVDSVSVNIVCKKNEIAKISNPSANDIGVDEFNDIIVSPQEFPIIRGGFSDRYGNVYSTGITEDALGPVNIQIKDIVPRPKKIN</sequence>
<accession>A0A6J5NP63</accession>
<gene>
    <name evidence="1" type="ORF">UFOVP699_68</name>
</gene>
<protein>
    <recommendedName>
        <fullName evidence="2">Baseplate wedge subunit</fullName>
    </recommendedName>
</protein>
<organism evidence="1">
    <name type="scientific">uncultured Caudovirales phage</name>
    <dbReference type="NCBI Taxonomy" id="2100421"/>
    <lineage>
        <taxon>Viruses</taxon>
        <taxon>Duplodnaviria</taxon>
        <taxon>Heunggongvirae</taxon>
        <taxon>Uroviricota</taxon>
        <taxon>Caudoviricetes</taxon>
        <taxon>Peduoviridae</taxon>
        <taxon>Maltschvirus</taxon>
        <taxon>Maltschvirus maltsch</taxon>
    </lineage>
</organism>
<reference evidence="1" key="1">
    <citation type="submission" date="2020-04" db="EMBL/GenBank/DDBJ databases">
        <authorList>
            <person name="Chiriac C."/>
            <person name="Salcher M."/>
            <person name="Ghai R."/>
            <person name="Kavagutti S V."/>
        </authorList>
    </citation>
    <scope>NUCLEOTIDE SEQUENCE</scope>
</reference>
<proteinExistence type="predicted"/>
<name>A0A6J5NP63_9CAUD</name>
<evidence type="ECO:0000313" key="1">
    <source>
        <dbReference type="EMBL" id="CAB4159161.1"/>
    </source>
</evidence>